<accession>A0A2P5HHU8</accession>
<dbReference type="AlphaFoldDB" id="A0A2P5HHU8"/>
<name>A0A2P5HHU8_DIAHE</name>
<evidence type="ECO:0000313" key="2">
    <source>
        <dbReference type="Proteomes" id="UP000094444"/>
    </source>
</evidence>
<reference evidence="1" key="1">
    <citation type="submission" date="2017-09" db="EMBL/GenBank/DDBJ databases">
        <title>Polyketide synthases of a Diaporthe helianthi virulent isolate.</title>
        <authorList>
            <person name="Baroncelli R."/>
        </authorList>
    </citation>
    <scope>NUCLEOTIDE SEQUENCE [LARGE SCALE GENOMIC DNA]</scope>
    <source>
        <strain evidence="1">7/96</strain>
    </source>
</reference>
<sequence length="106" mass="12430">MSSQLNLSVKSLLSEYYKKTKQQKPDGKDDEDANKLFQSLAYFLGSEEYFDKFSQSEIMAGTDKNIRMHLLKQWDKKNERQAVAKSTKLTRQRRYLVTALQLHPPK</sequence>
<dbReference type="Proteomes" id="UP000094444">
    <property type="component" value="Unassembled WGS sequence"/>
</dbReference>
<keyword evidence="2" id="KW-1185">Reference proteome</keyword>
<dbReference type="InParanoid" id="A0A2P5HHU8"/>
<evidence type="ECO:0000313" key="1">
    <source>
        <dbReference type="EMBL" id="POS69816.1"/>
    </source>
</evidence>
<organism evidence="1 2">
    <name type="scientific">Diaporthe helianthi</name>
    <dbReference type="NCBI Taxonomy" id="158607"/>
    <lineage>
        <taxon>Eukaryota</taxon>
        <taxon>Fungi</taxon>
        <taxon>Dikarya</taxon>
        <taxon>Ascomycota</taxon>
        <taxon>Pezizomycotina</taxon>
        <taxon>Sordariomycetes</taxon>
        <taxon>Sordariomycetidae</taxon>
        <taxon>Diaporthales</taxon>
        <taxon>Diaporthaceae</taxon>
        <taxon>Diaporthe</taxon>
    </lineage>
</organism>
<proteinExistence type="predicted"/>
<gene>
    <name evidence="1" type="ORF">DHEL01_v211787</name>
</gene>
<comment type="caution">
    <text evidence="1">The sequence shown here is derived from an EMBL/GenBank/DDBJ whole genome shotgun (WGS) entry which is preliminary data.</text>
</comment>
<protein>
    <submittedName>
        <fullName evidence="1">Uncharacterized protein</fullName>
    </submittedName>
</protein>
<dbReference type="EMBL" id="MAVT02001980">
    <property type="protein sequence ID" value="POS69816.1"/>
    <property type="molecule type" value="Genomic_DNA"/>
</dbReference>